<gene>
    <name evidence="1" type="ORF">SCFA_870009</name>
</gene>
<dbReference type="AlphaFoldDB" id="A0A485M8Q6"/>
<name>A0A485M8Q6_9ZZZZ</name>
<accession>A0A485M8Q6</accession>
<sequence>MYMFADRRLKYTISLITILLSLGLADLSNAGAEQPVMKTIIGEIKEIGDDYLIIHGIRVDLVDMEHRGKRYATNVFDAHDNPMEFSKLRVGNWIKVIGAESEEGAMSASAIHYLQPCVPEPM</sequence>
<reference evidence="1" key="1">
    <citation type="submission" date="2019-03" db="EMBL/GenBank/DDBJ databases">
        <authorList>
            <person name="Hao L."/>
        </authorList>
    </citation>
    <scope>NUCLEOTIDE SEQUENCE</scope>
</reference>
<proteinExistence type="predicted"/>
<dbReference type="EMBL" id="CAADRM010000155">
    <property type="protein sequence ID" value="VFU18622.1"/>
    <property type="molecule type" value="Genomic_DNA"/>
</dbReference>
<organism evidence="1">
    <name type="scientific">anaerobic digester metagenome</name>
    <dbReference type="NCBI Taxonomy" id="1263854"/>
    <lineage>
        <taxon>unclassified sequences</taxon>
        <taxon>metagenomes</taxon>
        <taxon>ecological metagenomes</taxon>
    </lineage>
</organism>
<evidence type="ECO:0008006" key="2">
    <source>
        <dbReference type="Google" id="ProtNLM"/>
    </source>
</evidence>
<evidence type="ECO:0000313" key="1">
    <source>
        <dbReference type="EMBL" id="VFU18622.1"/>
    </source>
</evidence>
<protein>
    <recommendedName>
        <fullName evidence="2">DUF5666 domain-containing protein</fullName>
    </recommendedName>
</protein>